<dbReference type="NCBIfam" id="TIGR02802">
    <property type="entry name" value="Pal_lipo"/>
    <property type="match status" value="1"/>
</dbReference>
<sequence length="186" mass="20006">MAKIFFITILFTMRFKGEVQMFTRALFTTLMVAFLAVGCSSNKPKNNQDDAANGANGANNGLTLELNGDSDSGKAGGLKTVYFDFDSSSLEGATKAAVEANAEFLKANASVDVQIEGHCDERGGRQYNLALGERRAKAVRDHLVALGVESKRLSTISYGNERPVAEGSDESAWGKNRRANFVVTAK</sequence>
<dbReference type="Gene3D" id="3.30.1330.60">
    <property type="entry name" value="OmpA-like domain"/>
    <property type="match status" value="1"/>
</dbReference>
<evidence type="ECO:0000313" key="12">
    <source>
        <dbReference type="EMBL" id="WPU66258.1"/>
    </source>
</evidence>
<evidence type="ECO:0000256" key="1">
    <source>
        <dbReference type="ARBA" id="ARBA00004442"/>
    </source>
</evidence>
<dbReference type="EMBL" id="CP139487">
    <property type="protein sequence ID" value="WPU66258.1"/>
    <property type="molecule type" value="Genomic_DNA"/>
</dbReference>
<evidence type="ECO:0000256" key="4">
    <source>
        <dbReference type="ARBA" id="ARBA00023136"/>
    </source>
</evidence>
<dbReference type="GO" id="GO:0051301">
    <property type="term" value="P:cell division"/>
    <property type="evidence" value="ECO:0007669"/>
    <property type="project" value="UniProtKB-KW"/>
</dbReference>
<comment type="subcellular location">
    <subcellularLocation>
        <location evidence="1">Cell outer membrane</location>
    </subcellularLocation>
</comment>
<evidence type="ECO:0000313" key="13">
    <source>
        <dbReference type="Proteomes" id="UP001324634"/>
    </source>
</evidence>
<proteinExistence type="inferred from homology"/>
<keyword evidence="13" id="KW-1185">Reference proteome</keyword>
<reference evidence="12 13" key="1">
    <citation type="submission" date="2023-11" db="EMBL/GenBank/DDBJ databases">
        <title>Peredibacter starrii A3.12.</title>
        <authorList>
            <person name="Mitchell R.J."/>
        </authorList>
    </citation>
    <scope>NUCLEOTIDE SEQUENCE [LARGE SCALE GENOMIC DNA]</scope>
    <source>
        <strain evidence="12 13">A3.12</strain>
    </source>
</reference>
<organism evidence="12 13">
    <name type="scientific">Peredibacter starrii</name>
    <dbReference type="NCBI Taxonomy" id="28202"/>
    <lineage>
        <taxon>Bacteria</taxon>
        <taxon>Pseudomonadati</taxon>
        <taxon>Bdellovibrionota</taxon>
        <taxon>Bacteriovoracia</taxon>
        <taxon>Bacteriovoracales</taxon>
        <taxon>Bacteriovoracaceae</taxon>
        <taxon>Peredibacter</taxon>
    </lineage>
</organism>
<dbReference type="KEGG" id="psti:SOO65_05815"/>
<evidence type="ECO:0000256" key="6">
    <source>
        <dbReference type="ARBA" id="ARBA00023237"/>
    </source>
</evidence>
<dbReference type="SUPFAM" id="SSF103088">
    <property type="entry name" value="OmpA-like"/>
    <property type="match status" value="1"/>
</dbReference>
<dbReference type="PROSITE" id="PS51123">
    <property type="entry name" value="OMPA_2"/>
    <property type="match status" value="1"/>
</dbReference>
<keyword evidence="2" id="KW-0132">Cell division</keyword>
<evidence type="ECO:0000256" key="9">
    <source>
        <dbReference type="HAMAP-Rule" id="MF_02204"/>
    </source>
</evidence>
<dbReference type="AlphaFoldDB" id="A0AAX4HT34"/>
<dbReference type="RefSeq" id="WP_321398289.1">
    <property type="nucleotide sequence ID" value="NZ_CP139487.1"/>
</dbReference>
<comment type="similarity">
    <text evidence="9">Belongs to the Pal lipoprotein family.</text>
</comment>
<keyword evidence="3" id="KW-0732">Signal</keyword>
<dbReference type="CDD" id="cd07185">
    <property type="entry name" value="OmpA_C-like"/>
    <property type="match status" value="1"/>
</dbReference>
<evidence type="ECO:0000256" key="7">
    <source>
        <dbReference type="ARBA" id="ARBA00023288"/>
    </source>
</evidence>
<name>A0AAX4HT34_9BACT</name>
<dbReference type="Pfam" id="PF00691">
    <property type="entry name" value="OmpA"/>
    <property type="match status" value="1"/>
</dbReference>
<keyword evidence="4 10" id="KW-0472">Membrane</keyword>
<dbReference type="InterPro" id="IPR006664">
    <property type="entry name" value="OMP_bac"/>
</dbReference>
<dbReference type="PRINTS" id="PR01021">
    <property type="entry name" value="OMPADOMAIN"/>
</dbReference>
<dbReference type="InterPro" id="IPR006665">
    <property type="entry name" value="OmpA-like"/>
</dbReference>
<dbReference type="InterPro" id="IPR050330">
    <property type="entry name" value="Bact_OuterMem_StrucFunc"/>
</dbReference>
<dbReference type="HAMAP" id="MF_02204">
    <property type="entry name" value="Pal"/>
    <property type="match status" value="1"/>
</dbReference>
<keyword evidence="5" id="KW-0564">Palmitate</keyword>
<gene>
    <name evidence="9 12" type="primary">pal</name>
    <name evidence="12" type="ORF">SOO65_05815</name>
</gene>
<dbReference type="InterPro" id="IPR039001">
    <property type="entry name" value="Pal"/>
</dbReference>
<evidence type="ECO:0000256" key="5">
    <source>
        <dbReference type="ARBA" id="ARBA00023139"/>
    </source>
</evidence>
<evidence type="ECO:0000256" key="3">
    <source>
        <dbReference type="ARBA" id="ARBA00022729"/>
    </source>
</evidence>
<dbReference type="GO" id="GO:0009279">
    <property type="term" value="C:cell outer membrane"/>
    <property type="evidence" value="ECO:0007669"/>
    <property type="project" value="UniProtKB-SubCell"/>
</dbReference>
<evidence type="ECO:0000256" key="8">
    <source>
        <dbReference type="ARBA" id="ARBA00023306"/>
    </source>
</evidence>
<keyword evidence="6" id="KW-0998">Cell outer membrane</keyword>
<evidence type="ECO:0000256" key="10">
    <source>
        <dbReference type="PROSITE-ProRule" id="PRU00473"/>
    </source>
</evidence>
<keyword evidence="7 12" id="KW-0449">Lipoprotein</keyword>
<evidence type="ECO:0000259" key="11">
    <source>
        <dbReference type="PROSITE" id="PS51123"/>
    </source>
</evidence>
<dbReference type="PANTHER" id="PTHR30329:SF21">
    <property type="entry name" value="LIPOPROTEIN YIAD-RELATED"/>
    <property type="match status" value="1"/>
</dbReference>
<dbReference type="InterPro" id="IPR014169">
    <property type="entry name" value="Pal_lipo_C"/>
</dbReference>
<accession>A0AAX4HT34</accession>
<dbReference type="PANTHER" id="PTHR30329">
    <property type="entry name" value="STATOR ELEMENT OF FLAGELLAR MOTOR COMPLEX"/>
    <property type="match status" value="1"/>
</dbReference>
<evidence type="ECO:0000256" key="2">
    <source>
        <dbReference type="ARBA" id="ARBA00022618"/>
    </source>
</evidence>
<dbReference type="Proteomes" id="UP001324634">
    <property type="component" value="Chromosome"/>
</dbReference>
<keyword evidence="8" id="KW-0131">Cell cycle</keyword>
<dbReference type="InterPro" id="IPR036737">
    <property type="entry name" value="OmpA-like_sf"/>
</dbReference>
<protein>
    <recommendedName>
        <fullName evidence="9">Peptidoglycan-associated protein</fullName>
    </recommendedName>
</protein>
<feature type="domain" description="OmpA-like" evidence="11">
    <location>
        <begin position="70"/>
        <end position="186"/>
    </location>
</feature>